<evidence type="ECO:0000256" key="3">
    <source>
        <dbReference type="ARBA" id="ARBA00005646"/>
    </source>
</evidence>
<evidence type="ECO:0000256" key="9">
    <source>
        <dbReference type="ARBA" id="ARBA00023242"/>
    </source>
</evidence>
<dbReference type="GO" id="GO:0005634">
    <property type="term" value="C:nucleus"/>
    <property type="evidence" value="ECO:0007669"/>
    <property type="project" value="UniProtKB-SubCell"/>
</dbReference>
<keyword evidence="6" id="KW-0408">Iron</keyword>
<evidence type="ECO:0000256" key="4">
    <source>
        <dbReference type="ARBA" id="ARBA00022485"/>
    </source>
</evidence>
<dbReference type="GO" id="GO:0141166">
    <property type="term" value="P:chromosomal 5-methylcytosine DNA demethylation pathway"/>
    <property type="evidence" value="ECO:0007669"/>
    <property type="project" value="InterPro"/>
</dbReference>
<feature type="compositionally biased region" description="Polar residues" evidence="10">
    <location>
        <begin position="402"/>
        <end position="413"/>
    </location>
</feature>
<feature type="region of interest" description="Disordered" evidence="10">
    <location>
        <begin position="324"/>
        <end position="414"/>
    </location>
</feature>
<dbReference type="PANTHER" id="PTHR46213">
    <property type="entry name" value="TRANSCRIPTIONAL ACTIVATOR DEMETER"/>
    <property type="match status" value="1"/>
</dbReference>
<dbReference type="GO" id="GO:0003677">
    <property type="term" value="F:DNA binding"/>
    <property type="evidence" value="ECO:0007669"/>
    <property type="project" value="UniProtKB-KW"/>
</dbReference>
<keyword evidence="5" id="KW-0479">Metal-binding</keyword>
<keyword evidence="13" id="KW-1185">Reference proteome</keyword>
<feature type="region of interest" description="Disordered" evidence="10">
    <location>
        <begin position="692"/>
        <end position="718"/>
    </location>
</feature>
<evidence type="ECO:0000256" key="10">
    <source>
        <dbReference type="SAM" id="MobiDB-lite"/>
    </source>
</evidence>
<dbReference type="InterPro" id="IPR028924">
    <property type="entry name" value="Perm-CXXC"/>
</dbReference>
<evidence type="ECO:0000256" key="2">
    <source>
        <dbReference type="ARBA" id="ARBA00004123"/>
    </source>
</evidence>
<accession>A0AAD3T3T4</accession>
<dbReference type="InterPro" id="IPR003651">
    <property type="entry name" value="Endonuclease3_FeS-loop_motif"/>
</dbReference>
<evidence type="ECO:0000256" key="7">
    <source>
        <dbReference type="ARBA" id="ARBA00023014"/>
    </source>
</evidence>
<dbReference type="GO" id="GO:0019104">
    <property type="term" value="F:DNA N-glycosylase activity"/>
    <property type="evidence" value="ECO:0007669"/>
    <property type="project" value="InterPro"/>
</dbReference>
<sequence>MLCPPHWLPHPGCSVEADLHLHKVGGFYLQGLEFLEQGEHSQDMENYNAAAARSFNGVRQLSSIPEFHNAPHTCRNGDINHTTEAHTQSSTGDDVLWNSSWAQFLALMKAPSALSENGTANKTVNSANMHFIPSSFSQDEINLKSSVMNTQTALSENGIPNKSVDAVNKHDIPNPRSQYGRNSMQSNIANPSLSNQKQYLASDQQCHDILPWILHVKMMQYGNYYADGFPVPLQLQYNWNSPAVTEADTASSITNSSQCAPETPKQTKKLENNHYSATMEVNGKSLAVSVENEGTKHHCHELIQNIVDASSATICTAVEAKNNSDKGVNQDFDLERTPPQKTPKRKKHRPKVVVAENKPQRNRKPMNPKNNDPKIEILIKRKYVRKNAPKTTNTPEADAAKKTNNSSSEPTSRSCRRALNFNMENQTVDKTWCKLIDQQETRHTTRGNSFINANSKEKWPDAKCCSAAVGSGRQTVRWNEVEMSNKIAGLAYCPCQAVDQAQTEDIFVSNGHTLKTESMLNYPQTENSCVIPCNKRGRATDQCQNANYCSILANSHTHGKVGQSFFQERSNEDKLEQIVHRTTQKQLQKMYDSTEGRGSKREYCMTAEHRHPNALHLMNCLPASQEFLQINQHKSYGSDRDQSYPGIHKKKKVKNVQHTTMLIHSMQNCPMFAENVSRLVHTNNGNQILTNQVGKGNGGSFNPSTKTSENPNSGLSYKADEQHTHSTFAHIRKQNMSSEVCLKPEEMEKWAHVSNPSHMISSMTSRVASDMLPRATSNNTTTCKDGRGTETLYRTSHSSLSNKQRNEEPTVPKTASQKTDSHEKQRNLVSINEIVWQFQYLNLNATGGEMVRHEQNALVRYKDGMIIPYEAFDLTKMRKPRPKVDLDPETNRIWKLLMGKEVSNDNKEMDKDKTKWWEEERKVFRGRADSFVARMRLVQGDRRFSQWKGSVVDSVIGVFLTQNVTDHLSSSAFMSLAARFPIQPCKSTTGQNDIPTTLIGEPEVFMLDTDNNNRCLEKSTNPTIYIRAPEKSSNHTTYNPPLANRTPSTVEANNWGMEEVISSQDSTESSIVQAARQSNSRAYCAPTGCKSINNYSSTSFTLQKMETVTRFTDLPCQPPGIPSINGLSRNRYVHLDSTENSNCKQVGSGNNLNSSTSVSYPFDLNRPHIQVPIVHSNYSQFPITTDSGLLEVQSSKTFGNERVTFLPSSYVGVSNAQYVGVASGRIGQFTQSNTALQQNGGTWAQGTPTILYSLHNKQQTDQNNSTQAGAQAAHYQHSYRNYKHGGTMTFQLESRSHTEPVSSQICVMQSVQSVSDLGRPKYNFMNISVAGKEEPTVNRTARSNSTEQLRFSSEAHIRTNTNTLDKKVKKIEGEKKMVFDWDSLRKQVQSNGRKERTRDTKDSIDYEAIRCADVNEISKAIKDRGMNNMLADRIKDFLNRLVRDHGSIDLEWLRDVPPDKAKDYLLSIRGLGLKSVECVRLLALHQHAFPVDTNVGRIAVRLGWVPLQPLPESLQLHLLELYPVLESIQKYLWPRLCKLDQQTLYELHYQLITFGKVFCTKNKPNCNACPMRGECRHFASAFASSRLALPGPEESSIVTSADAISANRKPTINIHPIKLRPLEDRTSRESEFECRRSEPIVEEPTTPVQESTEISETDIEDAFCSDADEIPIINLTAENITVTSQNCSRGNVELQEWEMSKALVALNPGTASIPATKLKNVNRLRTEHQVYELPESHPLLKKLDKREPDDPSPYLLAIWTPGETANSIQPPEGICRLWESGKLCSEKTCFSCNSKRESNSQIVRGTLLIPCRTAMRGSFPLNGTYFQVNEVFADHDSSLNPIDVPRECLWNLPRRTVYFGTSVSTIFKGMSTRDIQQCFWRGFVCVRGFDRKTRAPRPLMARLHFPASKLVKGKMDNT</sequence>
<feature type="compositionally biased region" description="Polar residues" evidence="10">
    <location>
        <begin position="175"/>
        <end position="190"/>
    </location>
</feature>
<dbReference type="EMBL" id="BSYO01000024">
    <property type="protein sequence ID" value="GMH22493.1"/>
    <property type="molecule type" value="Genomic_DNA"/>
</dbReference>
<comment type="cofactor">
    <cofactor evidence="1">
        <name>[4Fe-4S] cluster</name>
        <dbReference type="ChEBI" id="CHEBI:49883"/>
    </cofactor>
</comment>
<keyword evidence="8" id="KW-0238">DNA-binding</keyword>
<dbReference type="GO" id="GO:0035514">
    <property type="term" value="F:DNA demethylase activity"/>
    <property type="evidence" value="ECO:0007669"/>
    <property type="project" value="InterPro"/>
</dbReference>
<dbReference type="GO" id="GO:0051539">
    <property type="term" value="F:4 iron, 4 sulfur cluster binding"/>
    <property type="evidence" value="ECO:0007669"/>
    <property type="project" value="UniProtKB-KW"/>
</dbReference>
<dbReference type="Gene3D" id="1.10.340.30">
    <property type="entry name" value="Hypothetical protein, domain 2"/>
    <property type="match status" value="1"/>
</dbReference>
<reference evidence="12" key="1">
    <citation type="submission" date="2023-05" db="EMBL/GenBank/DDBJ databases">
        <title>Nepenthes gracilis genome sequencing.</title>
        <authorList>
            <person name="Fukushima K."/>
        </authorList>
    </citation>
    <scope>NUCLEOTIDE SEQUENCE</scope>
    <source>
        <strain evidence="12">SING2019-196</strain>
    </source>
</reference>
<evidence type="ECO:0000256" key="6">
    <source>
        <dbReference type="ARBA" id="ARBA00023004"/>
    </source>
</evidence>
<dbReference type="CDD" id="cd00056">
    <property type="entry name" value="ENDO3c"/>
    <property type="match status" value="1"/>
</dbReference>
<dbReference type="GO" id="GO:0046872">
    <property type="term" value="F:metal ion binding"/>
    <property type="evidence" value="ECO:0007669"/>
    <property type="project" value="UniProtKB-KW"/>
</dbReference>
<dbReference type="SMART" id="SM00478">
    <property type="entry name" value="ENDO3c"/>
    <property type="match status" value="1"/>
</dbReference>
<dbReference type="InterPro" id="IPR003265">
    <property type="entry name" value="HhH-GPD_domain"/>
</dbReference>
<feature type="domain" description="HhH-GPD" evidence="11">
    <location>
        <begin position="1388"/>
        <end position="1557"/>
    </location>
</feature>
<dbReference type="GO" id="GO:0003906">
    <property type="term" value="F:DNA-(apurinic or apyrimidinic site) endonuclease activity"/>
    <property type="evidence" value="ECO:0007669"/>
    <property type="project" value="UniProtKB-ARBA"/>
</dbReference>
<evidence type="ECO:0000313" key="13">
    <source>
        <dbReference type="Proteomes" id="UP001279734"/>
    </source>
</evidence>
<organism evidence="12 13">
    <name type="scientific">Nepenthes gracilis</name>
    <name type="common">Slender pitcher plant</name>
    <dbReference type="NCBI Taxonomy" id="150966"/>
    <lineage>
        <taxon>Eukaryota</taxon>
        <taxon>Viridiplantae</taxon>
        <taxon>Streptophyta</taxon>
        <taxon>Embryophyta</taxon>
        <taxon>Tracheophyta</taxon>
        <taxon>Spermatophyta</taxon>
        <taxon>Magnoliopsida</taxon>
        <taxon>eudicotyledons</taxon>
        <taxon>Gunneridae</taxon>
        <taxon>Pentapetalae</taxon>
        <taxon>Caryophyllales</taxon>
        <taxon>Nepenthaceae</taxon>
        <taxon>Nepenthes</taxon>
    </lineage>
</organism>
<dbReference type="GO" id="GO:0006284">
    <property type="term" value="P:base-excision repair"/>
    <property type="evidence" value="ECO:0007669"/>
    <property type="project" value="InterPro"/>
</dbReference>
<evidence type="ECO:0000256" key="8">
    <source>
        <dbReference type="ARBA" id="ARBA00023125"/>
    </source>
</evidence>
<dbReference type="Pfam" id="PF15629">
    <property type="entry name" value="Perm-CXXC"/>
    <property type="match status" value="1"/>
</dbReference>
<protein>
    <recommendedName>
        <fullName evidence="11">HhH-GPD domain-containing protein</fullName>
    </recommendedName>
</protein>
<dbReference type="SMART" id="SM00525">
    <property type="entry name" value="FES"/>
    <property type="match status" value="1"/>
</dbReference>
<evidence type="ECO:0000313" key="12">
    <source>
        <dbReference type="EMBL" id="GMH22493.1"/>
    </source>
</evidence>
<dbReference type="SUPFAM" id="SSF48150">
    <property type="entry name" value="DNA-glycosylase"/>
    <property type="match status" value="1"/>
</dbReference>
<keyword evidence="7" id="KW-0411">Iron-sulfur</keyword>
<dbReference type="PANTHER" id="PTHR46213:SF24">
    <property type="entry name" value="HHH-GPD DOMAIN-CONTAINING PROTEIN"/>
    <property type="match status" value="1"/>
</dbReference>
<dbReference type="InterPro" id="IPR023170">
    <property type="entry name" value="HhH_base_excis_C"/>
</dbReference>
<evidence type="ECO:0000256" key="5">
    <source>
        <dbReference type="ARBA" id="ARBA00022723"/>
    </source>
</evidence>
<dbReference type="Pfam" id="PF15628">
    <property type="entry name" value="RRM_DME"/>
    <property type="match status" value="1"/>
</dbReference>
<evidence type="ECO:0000256" key="1">
    <source>
        <dbReference type="ARBA" id="ARBA00001966"/>
    </source>
</evidence>
<comment type="subcellular location">
    <subcellularLocation>
        <location evidence="2">Nucleus</location>
    </subcellularLocation>
</comment>
<evidence type="ECO:0000259" key="11">
    <source>
        <dbReference type="SMART" id="SM00478"/>
    </source>
</evidence>
<dbReference type="Gene3D" id="1.10.1670.10">
    <property type="entry name" value="Helix-hairpin-Helix base-excision DNA repair enzymes (C-terminal)"/>
    <property type="match status" value="1"/>
</dbReference>
<feature type="compositionally biased region" description="Basic residues" evidence="10">
    <location>
        <begin position="342"/>
        <end position="351"/>
    </location>
</feature>
<dbReference type="Proteomes" id="UP001279734">
    <property type="component" value="Unassembled WGS sequence"/>
</dbReference>
<dbReference type="FunFam" id="1.10.1670.10:FF:000004">
    <property type="entry name" value="DNA glycosylase/AP lyase ROS1"/>
    <property type="match status" value="1"/>
</dbReference>
<feature type="region of interest" description="Disordered" evidence="10">
    <location>
        <begin position="155"/>
        <end position="190"/>
    </location>
</feature>
<dbReference type="InterPro" id="IPR044811">
    <property type="entry name" value="DME/ROS1"/>
</dbReference>
<proteinExistence type="inferred from homology"/>
<comment type="similarity">
    <text evidence="3">Belongs to the DNA glycosylase family. DEMETER subfamily.</text>
</comment>
<dbReference type="InterPro" id="IPR028925">
    <property type="entry name" value="RRM_DME"/>
</dbReference>
<comment type="caution">
    <text evidence="12">The sequence shown here is derived from an EMBL/GenBank/DDBJ whole genome shotgun (WGS) entry which is preliminary data.</text>
</comment>
<name>A0AAD3T3T4_NEPGR</name>
<keyword evidence="9" id="KW-0539">Nucleus</keyword>
<gene>
    <name evidence="12" type="ORF">Nepgr_024336</name>
</gene>
<feature type="region of interest" description="Disordered" evidence="10">
    <location>
        <begin position="795"/>
        <end position="825"/>
    </location>
</feature>
<feature type="compositionally biased region" description="Polar residues" evidence="10">
    <location>
        <begin position="692"/>
        <end position="715"/>
    </location>
</feature>
<keyword evidence="4" id="KW-0004">4Fe-4S</keyword>
<dbReference type="InterPro" id="IPR011257">
    <property type="entry name" value="DNA_glycosylase"/>
</dbReference>